<sequence length="77" mass="9038">MYDKLHLGDERSEDGDARSMLMERQASVIGDAVDIEPILINRKDAALEQRKVRSKLLLLNIFREHYKEKFPLFFVAF</sequence>
<reference evidence="1" key="2">
    <citation type="journal article" date="2015" name="Data Brief">
        <title>Shoot transcriptome of the giant reed, Arundo donax.</title>
        <authorList>
            <person name="Barrero R.A."/>
            <person name="Guerrero F.D."/>
            <person name="Moolhuijzen P."/>
            <person name="Goolsby J.A."/>
            <person name="Tidwell J."/>
            <person name="Bellgard S.E."/>
            <person name="Bellgard M.I."/>
        </authorList>
    </citation>
    <scope>NUCLEOTIDE SEQUENCE</scope>
    <source>
        <tissue evidence="1">Shoot tissue taken approximately 20 cm above the soil surface</tissue>
    </source>
</reference>
<accession>A0A0A9FDZ4</accession>
<dbReference type="AlphaFoldDB" id="A0A0A9FDZ4"/>
<organism evidence="1">
    <name type="scientific">Arundo donax</name>
    <name type="common">Giant reed</name>
    <name type="synonym">Donax arundinaceus</name>
    <dbReference type="NCBI Taxonomy" id="35708"/>
    <lineage>
        <taxon>Eukaryota</taxon>
        <taxon>Viridiplantae</taxon>
        <taxon>Streptophyta</taxon>
        <taxon>Embryophyta</taxon>
        <taxon>Tracheophyta</taxon>
        <taxon>Spermatophyta</taxon>
        <taxon>Magnoliopsida</taxon>
        <taxon>Liliopsida</taxon>
        <taxon>Poales</taxon>
        <taxon>Poaceae</taxon>
        <taxon>PACMAD clade</taxon>
        <taxon>Arundinoideae</taxon>
        <taxon>Arundineae</taxon>
        <taxon>Arundo</taxon>
    </lineage>
</organism>
<reference evidence="1" key="1">
    <citation type="submission" date="2014-09" db="EMBL/GenBank/DDBJ databases">
        <authorList>
            <person name="Magalhaes I.L.F."/>
            <person name="Oliveira U."/>
            <person name="Santos F.R."/>
            <person name="Vidigal T.H.D.A."/>
            <person name="Brescovit A.D."/>
            <person name="Santos A.J."/>
        </authorList>
    </citation>
    <scope>NUCLEOTIDE SEQUENCE</scope>
    <source>
        <tissue evidence="1">Shoot tissue taken approximately 20 cm above the soil surface</tissue>
    </source>
</reference>
<proteinExistence type="predicted"/>
<name>A0A0A9FDZ4_ARUDO</name>
<evidence type="ECO:0000313" key="1">
    <source>
        <dbReference type="EMBL" id="JAE11250.1"/>
    </source>
</evidence>
<protein>
    <submittedName>
        <fullName evidence="1">Uncharacterized protein</fullName>
    </submittedName>
</protein>
<dbReference type="EMBL" id="GBRH01186646">
    <property type="protein sequence ID" value="JAE11250.1"/>
    <property type="molecule type" value="Transcribed_RNA"/>
</dbReference>